<evidence type="ECO:0000259" key="2">
    <source>
        <dbReference type="PROSITE" id="PS50215"/>
    </source>
</evidence>
<dbReference type="InterPro" id="IPR001590">
    <property type="entry name" value="Peptidase_M12B"/>
</dbReference>
<dbReference type="InterPro" id="IPR055015">
    <property type="entry name" value="GCX_COOH"/>
</dbReference>
<protein>
    <recommendedName>
        <fullName evidence="2">Peptidase M12B domain-containing protein</fullName>
    </recommendedName>
</protein>
<evidence type="ECO:0000256" key="1">
    <source>
        <dbReference type="SAM" id="SignalP"/>
    </source>
</evidence>
<dbReference type="EMBL" id="SEWF01000021">
    <property type="protein sequence ID" value="RYU94823.1"/>
    <property type="molecule type" value="Genomic_DNA"/>
</dbReference>
<comment type="caution">
    <text evidence="3">The sequence shown here is derived from an EMBL/GenBank/DDBJ whole genome shotgun (WGS) entry which is preliminary data.</text>
</comment>
<reference evidence="3 4" key="1">
    <citation type="submission" date="2019-02" db="EMBL/GenBank/DDBJ databases">
        <title>Bacterial novel species Emticicia sp. 17J42-9 isolated from soil.</title>
        <authorList>
            <person name="Jung H.-Y."/>
        </authorList>
    </citation>
    <scope>NUCLEOTIDE SEQUENCE [LARGE SCALE GENOMIC DNA]</scope>
    <source>
        <strain evidence="3 4">17J42-9</strain>
    </source>
</reference>
<name>A0A4Q5LZ59_9BACT</name>
<dbReference type="PROSITE" id="PS50215">
    <property type="entry name" value="ADAM_MEPRO"/>
    <property type="match status" value="1"/>
</dbReference>
<gene>
    <name evidence="3" type="ORF">EWM59_15045</name>
</gene>
<organism evidence="3 4">
    <name type="scientific">Emticicia agri</name>
    <dbReference type="NCBI Taxonomy" id="2492393"/>
    <lineage>
        <taxon>Bacteria</taxon>
        <taxon>Pseudomonadati</taxon>
        <taxon>Bacteroidota</taxon>
        <taxon>Cytophagia</taxon>
        <taxon>Cytophagales</taxon>
        <taxon>Leadbetterellaceae</taxon>
        <taxon>Emticicia</taxon>
    </lineage>
</organism>
<dbReference type="InterPro" id="IPR024079">
    <property type="entry name" value="MetalloPept_cat_dom_sf"/>
</dbReference>
<dbReference type="Gene3D" id="3.40.390.10">
    <property type="entry name" value="Collagenase (Catalytic Domain)"/>
    <property type="match status" value="1"/>
</dbReference>
<dbReference type="Proteomes" id="UP000293162">
    <property type="component" value="Unassembled WGS sequence"/>
</dbReference>
<dbReference type="GO" id="GO:0006508">
    <property type="term" value="P:proteolysis"/>
    <property type="evidence" value="ECO:0007669"/>
    <property type="project" value="InterPro"/>
</dbReference>
<keyword evidence="1" id="KW-0732">Signal</keyword>
<dbReference type="Gene3D" id="2.60.40.10">
    <property type="entry name" value="Immunoglobulins"/>
    <property type="match status" value="1"/>
</dbReference>
<proteinExistence type="predicted"/>
<dbReference type="InterPro" id="IPR013783">
    <property type="entry name" value="Ig-like_fold"/>
</dbReference>
<evidence type="ECO:0000313" key="4">
    <source>
        <dbReference type="Proteomes" id="UP000293162"/>
    </source>
</evidence>
<dbReference type="PANTHER" id="PTHR11905">
    <property type="entry name" value="ADAM A DISINTEGRIN AND METALLOPROTEASE DOMAIN"/>
    <property type="match status" value="1"/>
</dbReference>
<sequence>MKKTLFFFSFYLASISSLLAQNSVRKVTIDVTSFQQQLAATKHESVLGIGNAKNSETIITLPMPDGTSAQFRVVEYSILPAGIDSDAKTYLGEQVGNPAVGCRITLTKEKLIAVIQSNGQMIVIEPDAQSTISNTYNVYQQTSEAFECNVNEALLKNGRIKEITGTNDYTNGTSLRTYRMAIIVTNEFYTTRGNTNTAINNELAAIFNSLNGLYEKEMAVRFTLKSPVNPASANVFFRKTENTNSYYQNVDVIRAQMNTIYGVSNYDIGHALHTVGGGLAYYGVCSNDYKGGGWSGSTTPSSFLILAHEVGHQFTAPHTFNGNGSAACNIGNRNTPTAYEPGSGSTIMSYHGLCAITQNLTGPKESYFHTNSLDNMINYIQTGTGSTCGTPTATGNSAPVVNAGTAYTIPKNTPFTLIGSATDANGDALTFTWEEYDQPMASDSGKLGHTNNAVGSTTAPLFRSKHSLSPVRNFPDMAFVLNNSNNPPDTEGEDLPNVGRTMVFRLTARDNRAGGGGVDMHSLTITVDGNKGPLAVTAPNGAESWAAGTAKTISWSVNSTNALSANVNILLSIDGGSSYPFTLAASTTNDGSESVNIPAYIPNSTTARVKIVSTNSATAEFFDVSNANFTITSNCNATTSFICPDNEVSGNSGAPVFNLGLTKTIGSLYFNKSKTISFTGGSIRPVVVYTDENKTACQVHSWNVNSKLVTFRVTKTGSYTISALRNGTSIAPFSIFSALTFNCANLTGSNAYGAVSWSSNAAITLNECTTYYALVYDFYDDSSFSFNFSGSGDIIDVQTEPAGLSYTYLAVNQTSGLISAVSSSSNFTSLPGGTYQVYGVSYATGFDTNTMLNKTMSQAYALGGCILFSNNSKKLTIIASPCPTNLTLTNPANNITSGNVTRLASATNGKITATNHITGGNTKAAYMAKAVELNAGFKAETGVVFTAETGGCN</sequence>
<keyword evidence="4" id="KW-1185">Reference proteome</keyword>
<dbReference type="RefSeq" id="WP_130021981.1">
    <property type="nucleotide sequence ID" value="NZ_SEWF01000021.1"/>
</dbReference>
<dbReference type="PANTHER" id="PTHR11905:SF159">
    <property type="entry name" value="ADAM METALLOPROTEASE"/>
    <property type="match status" value="1"/>
</dbReference>
<dbReference type="Pfam" id="PF13688">
    <property type="entry name" value="Reprolysin_5"/>
    <property type="match status" value="1"/>
</dbReference>
<dbReference type="SUPFAM" id="SSF55486">
    <property type="entry name" value="Metalloproteases ('zincins'), catalytic domain"/>
    <property type="match status" value="1"/>
</dbReference>
<dbReference type="AlphaFoldDB" id="A0A4Q5LZ59"/>
<accession>A0A4Q5LZ59</accession>
<feature type="chain" id="PRO_5020503221" description="Peptidase M12B domain-containing protein" evidence="1">
    <location>
        <begin position="21"/>
        <end position="953"/>
    </location>
</feature>
<evidence type="ECO:0000313" key="3">
    <source>
        <dbReference type="EMBL" id="RYU94823.1"/>
    </source>
</evidence>
<dbReference type="NCBIfam" id="NF045639">
    <property type="entry name" value="GCX_COOH"/>
    <property type="match status" value="1"/>
</dbReference>
<feature type="domain" description="Peptidase M12B" evidence="2">
    <location>
        <begin position="176"/>
        <end position="381"/>
    </location>
</feature>
<feature type="signal peptide" evidence="1">
    <location>
        <begin position="1"/>
        <end position="20"/>
    </location>
</feature>
<dbReference type="OrthoDB" id="9792152at2"/>
<dbReference type="GO" id="GO:0004222">
    <property type="term" value="F:metalloendopeptidase activity"/>
    <property type="evidence" value="ECO:0007669"/>
    <property type="project" value="InterPro"/>
</dbReference>